<comment type="similarity">
    <text evidence="4">Belongs to the complex I NDUFS5 subunit family.</text>
</comment>
<dbReference type="AlphaFoldDB" id="A0A1E3PA89"/>
<dbReference type="GO" id="GO:0032981">
    <property type="term" value="P:mitochondrial respiratory chain complex I assembly"/>
    <property type="evidence" value="ECO:0007669"/>
    <property type="project" value="TreeGrafter"/>
</dbReference>
<evidence type="ECO:0000256" key="16">
    <source>
        <dbReference type="PIRSR" id="PIRSR619342-50"/>
    </source>
</evidence>
<name>A0A1E3PA89_WICAA</name>
<keyword evidence="18" id="KW-1185">Reference proteome</keyword>
<keyword evidence="8" id="KW-0679">Respiratory chain</keyword>
<keyword evidence="9" id="KW-0999">Mitochondrion inner membrane</keyword>
<keyword evidence="12" id="KW-0472">Membrane</keyword>
<evidence type="ECO:0000256" key="10">
    <source>
        <dbReference type="ARBA" id="ARBA00022982"/>
    </source>
</evidence>
<accession>A0A1E3PA89</accession>
<evidence type="ECO:0000256" key="11">
    <source>
        <dbReference type="ARBA" id="ARBA00023128"/>
    </source>
</evidence>
<protein>
    <recommendedName>
        <fullName evidence="6">NADH dehydrogenase [ubiquinone] iron-sulfur protein 5</fullName>
    </recommendedName>
    <alternativeName>
        <fullName evidence="14">Complex I-15 kDa</fullName>
    </alternativeName>
    <alternativeName>
        <fullName evidence="15">NADH-ubiquinone oxidoreductase 15 kDa subunit</fullName>
    </alternativeName>
</protein>
<evidence type="ECO:0000256" key="8">
    <source>
        <dbReference type="ARBA" id="ARBA00022660"/>
    </source>
</evidence>
<dbReference type="GeneID" id="30198269"/>
<comment type="subunit">
    <text evidence="5">Mammalian complex I is composed of 45 different subunits. This is a component of the iron-sulfur (IP) fragment of the enzyme.</text>
</comment>
<gene>
    <name evidence="17" type="ORF">WICANDRAFT_24233</name>
</gene>
<dbReference type="OrthoDB" id="9992197at2759"/>
<feature type="disulfide bond" evidence="16">
    <location>
        <begin position="14"/>
        <end position="46"/>
    </location>
</feature>
<dbReference type="RefSeq" id="XP_019041004.1">
    <property type="nucleotide sequence ID" value="XM_019181023.1"/>
</dbReference>
<sequence>MSSGYGFNGGSSRCFGEWQRFLECYTNADTSHPVQCTPQVDDYFECLHHKKEKARVMAIKSQLLKN</sequence>
<keyword evidence="10" id="KW-0249">Electron transport</keyword>
<evidence type="ECO:0000256" key="12">
    <source>
        <dbReference type="ARBA" id="ARBA00023136"/>
    </source>
</evidence>
<evidence type="ECO:0000256" key="15">
    <source>
        <dbReference type="ARBA" id="ARBA00032739"/>
    </source>
</evidence>
<evidence type="ECO:0000256" key="6">
    <source>
        <dbReference type="ARBA" id="ARBA00013482"/>
    </source>
</evidence>
<reference evidence="17 18" key="1">
    <citation type="journal article" date="2016" name="Proc. Natl. Acad. Sci. U.S.A.">
        <title>Comparative genomics of biotechnologically important yeasts.</title>
        <authorList>
            <person name="Riley R."/>
            <person name="Haridas S."/>
            <person name="Wolfe K.H."/>
            <person name="Lopes M.R."/>
            <person name="Hittinger C.T."/>
            <person name="Goeker M."/>
            <person name="Salamov A.A."/>
            <person name="Wisecaver J.H."/>
            <person name="Long T.M."/>
            <person name="Calvey C.H."/>
            <person name="Aerts A.L."/>
            <person name="Barry K.W."/>
            <person name="Choi C."/>
            <person name="Clum A."/>
            <person name="Coughlan A.Y."/>
            <person name="Deshpande S."/>
            <person name="Douglass A.P."/>
            <person name="Hanson S.J."/>
            <person name="Klenk H.-P."/>
            <person name="LaButti K.M."/>
            <person name="Lapidus A."/>
            <person name="Lindquist E.A."/>
            <person name="Lipzen A.M."/>
            <person name="Meier-Kolthoff J.P."/>
            <person name="Ohm R.A."/>
            <person name="Otillar R.P."/>
            <person name="Pangilinan J.L."/>
            <person name="Peng Y."/>
            <person name="Rokas A."/>
            <person name="Rosa C.A."/>
            <person name="Scheuner C."/>
            <person name="Sibirny A.A."/>
            <person name="Slot J.C."/>
            <person name="Stielow J.B."/>
            <person name="Sun H."/>
            <person name="Kurtzman C.P."/>
            <person name="Blackwell M."/>
            <person name="Grigoriev I.V."/>
            <person name="Jeffries T.W."/>
        </authorList>
    </citation>
    <scope>NUCLEOTIDE SEQUENCE [LARGE SCALE GENOMIC DNA]</scope>
    <source>
        <strain evidence="18">ATCC 58044 / CBS 1984 / NCYC 433 / NRRL Y-366-8</strain>
    </source>
</reference>
<evidence type="ECO:0000256" key="5">
    <source>
        <dbReference type="ARBA" id="ARBA00011261"/>
    </source>
</evidence>
<feature type="non-terminal residue" evidence="17">
    <location>
        <position position="66"/>
    </location>
</feature>
<keyword evidence="11" id="KW-0496">Mitochondrion</keyword>
<keyword evidence="13 16" id="KW-1015">Disulfide bond</keyword>
<evidence type="ECO:0000256" key="4">
    <source>
        <dbReference type="ARBA" id="ARBA00007372"/>
    </source>
</evidence>
<evidence type="ECO:0000256" key="13">
    <source>
        <dbReference type="ARBA" id="ARBA00023157"/>
    </source>
</evidence>
<evidence type="ECO:0000256" key="14">
    <source>
        <dbReference type="ARBA" id="ARBA00031222"/>
    </source>
</evidence>
<dbReference type="PANTHER" id="PTHR15224:SF1">
    <property type="entry name" value="NADH DEHYDROGENASE [UBIQUINONE] IRON-SULFUR PROTEIN 5"/>
    <property type="match status" value="1"/>
</dbReference>
<evidence type="ECO:0000313" key="18">
    <source>
        <dbReference type="Proteomes" id="UP000094112"/>
    </source>
</evidence>
<comment type="subcellular location">
    <subcellularLocation>
        <location evidence="3">Mitochondrion inner membrane</location>
        <topology evidence="3">Peripheral membrane protein</topology>
    </subcellularLocation>
    <subcellularLocation>
        <location evidence="2">Mitochondrion intermembrane space</location>
    </subcellularLocation>
</comment>
<evidence type="ECO:0000256" key="1">
    <source>
        <dbReference type="ARBA" id="ARBA00003195"/>
    </source>
</evidence>
<dbReference type="EMBL" id="KV454208">
    <property type="protein sequence ID" value="ODQ61797.1"/>
    <property type="molecule type" value="Genomic_DNA"/>
</dbReference>
<evidence type="ECO:0000256" key="7">
    <source>
        <dbReference type="ARBA" id="ARBA00022448"/>
    </source>
</evidence>
<organism evidence="17 18">
    <name type="scientific">Wickerhamomyces anomalus (strain ATCC 58044 / CBS 1984 / NCYC 433 / NRRL Y-366-8)</name>
    <name type="common">Yeast</name>
    <name type="synonym">Hansenula anomala</name>
    <dbReference type="NCBI Taxonomy" id="683960"/>
    <lineage>
        <taxon>Eukaryota</taxon>
        <taxon>Fungi</taxon>
        <taxon>Dikarya</taxon>
        <taxon>Ascomycota</taxon>
        <taxon>Saccharomycotina</taxon>
        <taxon>Saccharomycetes</taxon>
        <taxon>Phaffomycetales</taxon>
        <taxon>Wickerhamomycetaceae</taxon>
        <taxon>Wickerhamomyces</taxon>
    </lineage>
</organism>
<evidence type="ECO:0000256" key="9">
    <source>
        <dbReference type="ARBA" id="ARBA00022792"/>
    </source>
</evidence>
<proteinExistence type="inferred from homology"/>
<feature type="disulfide bond" evidence="16">
    <location>
        <begin position="24"/>
        <end position="36"/>
    </location>
</feature>
<evidence type="ECO:0000256" key="3">
    <source>
        <dbReference type="ARBA" id="ARBA00004637"/>
    </source>
</evidence>
<keyword evidence="7" id="KW-0813">Transport</keyword>
<comment type="function">
    <text evidence="1">Accessory subunit of the mitochondrial membrane respiratory chain NADH dehydrogenase (Complex I), that is believed not to be involved in catalysis. Complex I functions in the transfer of electrons from NADH to the respiratory chain. The immediate electron acceptor for the enzyme is believed to be ubiquinone.</text>
</comment>
<evidence type="ECO:0000256" key="2">
    <source>
        <dbReference type="ARBA" id="ARBA00004569"/>
    </source>
</evidence>
<dbReference type="CDD" id="cd24141">
    <property type="entry name" value="NDUFS5-like"/>
    <property type="match status" value="1"/>
</dbReference>
<dbReference type="GO" id="GO:0005758">
    <property type="term" value="C:mitochondrial intermembrane space"/>
    <property type="evidence" value="ECO:0007669"/>
    <property type="project" value="UniProtKB-SubCell"/>
</dbReference>
<dbReference type="STRING" id="683960.A0A1E3PA89"/>
<dbReference type="Proteomes" id="UP000094112">
    <property type="component" value="Unassembled WGS sequence"/>
</dbReference>
<evidence type="ECO:0000313" key="17">
    <source>
        <dbReference type="EMBL" id="ODQ61797.1"/>
    </source>
</evidence>
<dbReference type="PANTHER" id="PTHR15224">
    <property type="entry name" value="NADH DEHYDROGENASE [UBIQUINONE] IRON-SULFUR PROTEIN 5"/>
    <property type="match status" value="1"/>
</dbReference>
<dbReference type="InterPro" id="IPR019342">
    <property type="entry name" value="NADH_UbQ_OxRdtase_FeS-su5"/>
</dbReference>
<dbReference type="GO" id="GO:0005743">
    <property type="term" value="C:mitochondrial inner membrane"/>
    <property type="evidence" value="ECO:0007669"/>
    <property type="project" value="UniProtKB-SubCell"/>
</dbReference>